<sequence length="214" mass="24569">MKRLIVICEGQTEQEFCNKILAPYLVGKGIYIQSPLIKRSGGGIVSWEVLKKEIDTYLRSDSNAYVTTFIDLYGIKSTHQFPQWEESQRIAQVKDRVRNIESAMSTEVDNHRFVSNIVVHEFETILFSDLNSITDQIDSSELRMGELEGIINEFEDIELINDSPQTAPSKRLESCIIGYDKIVYGNIIAETIGLVRIREKCAKFNEWIEKLENI</sequence>
<comment type="caution">
    <text evidence="1">The sequence shown here is derived from an EMBL/GenBank/DDBJ whole genome shotgun (WGS) entry which is preliminary data.</text>
</comment>
<gene>
    <name evidence="1" type="ORF">AV926_15025</name>
</gene>
<dbReference type="InterPro" id="IPR025455">
    <property type="entry name" value="DUF4276"/>
</dbReference>
<dbReference type="Pfam" id="PF14103">
    <property type="entry name" value="DUF4276"/>
    <property type="match status" value="1"/>
</dbReference>
<evidence type="ECO:0000313" key="1">
    <source>
        <dbReference type="EMBL" id="KZE76720.1"/>
    </source>
</evidence>
<dbReference type="EMBL" id="LQNU01000075">
    <property type="protein sequence ID" value="KZE76720.1"/>
    <property type="molecule type" value="Genomic_DNA"/>
</dbReference>
<dbReference type="Proteomes" id="UP000076630">
    <property type="component" value="Unassembled WGS sequence"/>
</dbReference>
<dbReference type="AlphaFoldDB" id="A0A163WRA8"/>
<proteinExistence type="predicted"/>
<reference evidence="1 2" key="1">
    <citation type="submission" date="2016-01" db="EMBL/GenBank/DDBJ databases">
        <title>Whole genome sequencing of Myroides marinus L41.</title>
        <authorList>
            <person name="Hong K.W."/>
        </authorList>
    </citation>
    <scope>NUCLEOTIDE SEQUENCE [LARGE SCALE GENOMIC DNA]</scope>
    <source>
        <strain evidence="1 2">L41</strain>
    </source>
</reference>
<name>A0A163WRA8_9FLAO</name>
<organism evidence="1 2">
    <name type="scientific">Myroides marinus</name>
    <dbReference type="NCBI Taxonomy" id="703342"/>
    <lineage>
        <taxon>Bacteria</taxon>
        <taxon>Pseudomonadati</taxon>
        <taxon>Bacteroidota</taxon>
        <taxon>Flavobacteriia</taxon>
        <taxon>Flavobacteriales</taxon>
        <taxon>Flavobacteriaceae</taxon>
        <taxon>Myroides</taxon>
    </lineage>
</organism>
<dbReference type="OrthoDB" id="9801478at2"/>
<evidence type="ECO:0008006" key="3">
    <source>
        <dbReference type="Google" id="ProtNLM"/>
    </source>
</evidence>
<keyword evidence="2" id="KW-1185">Reference proteome</keyword>
<accession>A0A163WRA8</accession>
<evidence type="ECO:0000313" key="2">
    <source>
        <dbReference type="Proteomes" id="UP000076630"/>
    </source>
</evidence>
<dbReference type="RefSeq" id="WP_038985729.1">
    <property type="nucleotide sequence ID" value="NZ_JACAJV010000009.1"/>
</dbReference>
<protein>
    <recommendedName>
        <fullName evidence="3">DUF4276 family protein</fullName>
    </recommendedName>
</protein>